<feature type="non-terminal residue" evidence="2">
    <location>
        <position position="1"/>
    </location>
</feature>
<dbReference type="InterPro" id="IPR036873">
    <property type="entry name" value="Rhodanese-like_dom_sf"/>
</dbReference>
<dbReference type="PANTHER" id="PTHR43031:SF18">
    <property type="entry name" value="RHODANESE-RELATED SULFURTRANSFERASES"/>
    <property type="match status" value="1"/>
</dbReference>
<sequence length="124" mass="14428">SSEILSRLKEIPKDKYLILYCETGMRAQRVIKKLEKAGYTRIMNWGGYKRWKYGLVKDTEATYTKISVKQLKQMLQEKDFTLINVHIPYAGEIPQTDLFIPYNEIEQNTDKLPPTKIQPSSGLT</sequence>
<accession>X1K307</accession>
<dbReference type="SUPFAM" id="SSF52821">
    <property type="entry name" value="Rhodanese/Cell cycle control phosphatase"/>
    <property type="match status" value="1"/>
</dbReference>
<proteinExistence type="predicted"/>
<dbReference type="PROSITE" id="PS50206">
    <property type="entry name" value="RHODANESE_3"/>
    <property type="match status" value="1"/>
</dbReference>
<comment type="caution">
    <text evidence="2">The sequence shown here is derived from an EMBL/GenBank/DDBJ whole genome shotgun (WGS) entry which is preliminary data.</text>
</comment>
<protein>
    <recommendedName>
        <fullName evidence="1">Rhodanese domain-containing protein</fullName>
    </recommendedName>
</protein>
<dbReference type="Gene3D" id="3.40.250.10">
    <property type="entry name" value="Rhodanese-like domain"/>
    <property type="match status" value="1"/>
</dbReference>
<dbReference type="InterPro" id="IPR001763">
    <property type="entry name" value="Rhodanese-like_dom"/>
</dbReference>
<feature type="domain" description="Rhodanese" evidence="1">
    <location>
        <begin position="2"/>
        <end position="57"/>
    </location>
</feature>
<gene>
    <name evidence="2" type="ORF">S03H2_55995</name>
</gene>
<dbReference type="EMBL" id="BARU01035807">
    <property type="protein sequence ID" value="GAH84674.1"/>
    <property type="molecule type" value="Genomic_DNA"/>
</dbReference>
<dbReference type="AlphaFoldDB" id="X1K307"/>
<dbReference type="Pfam" id="PF00581">
    <property type="entry name" value="Rhodanese"/>
    <property type="match status" value="1"/>
</dbReference>
<dbReference type="InterPro" id="IPR050229">
    <property type="entry name" value="GlpE_sulfurtransferase"/>
</dbReference>
<dbReference type="CDD" id="cd00158">
    <property type="entry name" value="RHOD"/>
    <property type="match status" value="1"/>
</dbReference>
<evidence type="ECO:0000313" key="2">
    <source>
        <dbReference type="EMBL" id="GAH84674.1"/>
    </source>
</evidence>
<reference evidence="2" key="1">
    <citation type="journal article" date="2014" name="Front. Microbiol.">
        <title>High frequency of phylogenetically diverse reductive dehalogenase-homologous genes in deep subseafloor sedimentary metagenomes.</title>
        <authorList>
            <person name="Kawai M."/>
            <person name="Futagami T."/>
            <person name="Toyoda A."/>
            <person name="Takaki Y."/>
            <person name="Nishi S."/>
            <person name="Hori S."/>
            <person name="Arai W."/>
            <person name="Tsubouchi T."/>
            <person name="Morono Y."/>
            <person name="Uchiyama I."/>
            <person name="Ito T."/>
            <person name="Fujiyama A."/>
            <person name="Inagaki F."/>
            <person name="Takami H."/>
        </authorList>
    </citation>
    <scope>NUCLEOTIDE SEQUENCE</scope>
    <source>
        <strain evidence="2">Expedition CK06-06</strain>
    </source>
</reference>
<evidence type="ECO:0000259" key="1">
    <source>
        <dbReference type="PROSITE" id="PS50206"/>
    </source>
</evidence>
<dbReference type="PANTHER" id="PTHR43031">
    <property type="entry name" value="FAD-DEPENDENT OXIDOREDUCTASE"/>
    <property type="match status" value="1"/>
</dbReference>
<organism evidence="2">
    <name type="scientific">marine sediment metagenome</name>
    <dbReference type="NCBI Taxonomy" id="412755"/>
    <lineage>
        <taxon>unclassified sequences</taxon>
        <taxon>metagenomes</taxon>
        <taxon>ecological metagenomes</taxon>
    </lineage>
</organism>
<name>X1K307_9ZZZZ</name>